<feature type="region of interest" description="Disordered" evidence="6">
    <location>
        <begin position="296"/>
        <end position="317"/>
    </location>
</feature>
<dbReference type="InterPro" id="IPR009057">
    <property type="entry name" value="Homeodomain-like_sf"/>
</dbReference>
<dbReference type="PANTHER" id="PTHR45614:SF285">
    <property type="entry name" value="TRANSCRIPTION FACTOR MYB98"/>
    <property type="match status" value="1"/>
</dbReference>
<dbReference type="AlphaFoldDB" id="A0A314UZK0"/>
<dbReference type="Gene3D" id="1.10.10.60">
    <property type="entry name" value="Homeodomain-like"/>
    <property type="match status" value="2"/>
</dbReference>
<dbReference type="GO" id="GO:0000978">
    <property type="term" value="F:RNA polymerase II cis-regulatory region sequence-specific DNA binding"/>
    <property type="evidence" value="ECO:0007669"/>
    <property type="project" value="TreeGrafter"/>
</dbReference>
<gene>
    <name evidence="9" type="ORF">Pyn_00277</name>
</gene>
<feature type="compositionally biased region" description="Polar residues" evidence="6">
    <location>
        <begin position="348"/>
        <end position="371"/>
    </location>
</feature>
<keyword evidence="3" id="KW-0805">Transcription regulation</keyword>
<dbReference type="Pfam" id="PF13921">
    <property type="entry name" value="Myb_DNA-bind_6"/>
    <property type="match status" value="1"/>
</dbReference>
<dbReference type="CDD" id="cd00167">
    <property type="entry name" value="SANT"/>
    <property type="match status" value="2"/>
</dbReference>
<keyword evidence="2" id="KW-0677">Repeat</keyword>
<evidence type="ECO:0000256" key="4">
    <source>
        <dbReference type="ARBA" id="ARBA00023125"/>
    </source>
</evidence>
<dbReference type="InterPro" id="IPR050560">
    <property type="entry name" value="MYB_TF"/>
</dbReference>
<feature type="domain" description="HTH myb-type" evidence="8">
    <location>
        <begin position="259"/>
        <end position="309"/>
    </location>
</feature>
<evidence type="ECO:0000313" key="9">
    <source>
        <dbReference type="EMBL" id="PQM42783.1"/>
    </source>
</evidence>
<name>A0A314UZK0_PRUYE</name>
<dbReference type="FunFam" id="1.10.10.60:FF:000381">
    <property type="entry name" value="Transcription factor MYB119"/>
    <property type="match status" value="1"/>
</dbReference>
<accession>A0A314UZK0</accession>
<protein>
    <submittedName>
        <fullName evidence="9">Transcription factor MYB98-like</fullName>
    </submittedName>
</protein>
<dbReference type="PANTHER" id="PTHR45614">
    <property type="entry name" value="MYB PROTEIN-RELATED"/>
    <property type="match status" value="1"/>
</dbReference>
<dbReference type="GO" id="GO:0005634">
    <property type="term" value="C:nucleus"/>
    <property type="evidence" value="ECO:0007669"/>
    <property type="project" value="UniProtKB-SubCell"/>
</dbReference>
<dbReference type="FunFam" id="1.10.10.60:FF:000010">
    <property type="entry name" value="Transcriptional activator Myb isoform A"/>
    <property type="match status" value="1"/>
</dbReference>
<keyword evidence="3" id="KW-0804">Transcription</keyword>
<evidence type="ECO:0000259" key="7">
    <source>
        <dbReference type="PROSITE" id="PS50090"/>
    </source>
</evidence>
<feature type="compositionally biased region" description="Basic residues" evidence="6">
    <location>
        <begin position="303"/>
        <end position="317"/>
    </location>
</feature>
<keyword evidence="5" id="KW-0539">Nucleus</keyword>
<evidence type="ECO:0000313" key="10">
    <source>
        <dbReference type="Proteomes" id="UP000250321"/>
    </source>
</evidence>
<dbReference type="PROSITE" id="PS50090">
    <property type="entry name" value="MYB_LIKE"/>
    <property type="match status" value="2"/>
</dbReference>
<evidence type="ECO:0000256" key="2">
    <source>
        <dbReference type="ARBA" id="ARBA00022737"/>
    </source>
</evidence>
<evidence type="ECO:0000256" key="1">
    <source>
        <dbReference type="ARBA" id="ARBA00004123"/>
    </source>
</evidence>
<dbReference type="GO" id="GO:0000981">
    <property type="term" value="F:DNA-binding transcription factor activity, RNA polymerase II-specific"/>
    <property type="evidence" value="ECO:0007669"/>
    <property type="project" value="TreeGrafter"/>
</dbReference>
<evidence type="ECO:0000256" key="6">
    <source>
        <dbReference type="SAM" id="MobiDB-lite"/>
    </source>
</evidence>
<reference evidence="9 10" key="1">
    <citation type="submission" date="2018-02" db="EMBL/GenBank/DDBJ databases">
        <title>Draft genome of wild Prunus yedoensis var. nudiflora.</title>
        <authorList>
            <person name="Baek S."/>
            <person name="Kim J.-H."/>
            <person name="Choi K."/>
            <person name="Kim G.-B."/>
            <person name="Cho A."/>
            <person name="Jang H."/>
            <person name="Shin C.-H."/>
            <person name="Yu H.-J."/>
            <person name="Mun J.-H."/>
        </authorList>
    </citation>
    <scope>NUCLEOTIDE SEQUENCE [LARGE SCALE GENOMIC DNA]</scope>
    <source>
        <strain evidence="10">cv. Jeju island</strain>
        <tissue evidence="9">Leaf</tissue>
    </source>
</reference>
<dbReference type="Proteomes" id="UP000250321">
    <property type="component" value="Unassembled WGS sequence"/>
</dbReference>
<dbReference type="PROSITE" id="PS51294">
    <property type="entry name" value="HTH_MYB"/>
    <property type="match status" value="2"/>
</dbReference>
<dbReference type="SUPFAM" id="SSF46689">
    <property type="entry name" value="Homeodomain-like"/>
    <property type="match status" value="1"/>
</dbReference>
<dbReference type="EMBL" id="PJQY01002767">
    <property type="protein sequence ID" value="PQM42783.1"/>
    <property type="molecule type" value="Genomic_DNA"/>
</dbReference>
<sequence>MELNKLRENLASQVSLLVPDNYMMKLYNMKDEFPFEAASSSKGNYNYLQDFHHLDHQFQVNGSSSNPMFGVQNPCFDPYNDTTYTYEASTIDVKFYECKPLNAETNMGHGQVLDNFQSDSGYLNFPAHTSNPLDHLMGSSHRSATNFLPLDYQDIKPTNFVVPDEVSCIDNADQNGYYKKFGMNGKSRVSTLTRGSTYKGRKKSNVVKGQWTIEEDRLLIQLVEQYGVRKWSHIAQMLPGRIGKQCRERWHNHLRPDIKKDTWSEEEDKILIQAHAEIGNKWAEIAKRLPGRTENSIKNHWNATKRRQYSKRKCRSKYPRGSLLQEYIKSLNLDSTGSSTGRQRKNKSGNNNATSPNNMAASSTKSHTQQTQNNVGFSCANDRLVPNYDFNEDPDFCFDDNMFQEGCSIDSLLDDIPCAPVLGENNGDFDGKIMAQASVVADEEKDFEMEMQVVDVDVGPVMESSEVKKELDLVEMISQVN</sequence>
<dbReference type="InterPro" id="IPR017930">
    <property type="entry name" value="Myb_dom"/>
</dbReference>
<feature type="region of interest" description="Disordered" evidence="6">
    <location>
        <begin position="334"/>
        <end position="371"/>
    </location>
</feature>
<proteinExistence type="predicted"/>
<feature type="domain" description="HTH myb-type" evidence="8">
    <location>
        <begin position="203"/>
        <end position="258"/>
    </location>
</feature>
<evidence type="ECO:0000256" key="5">
    <source>
        <dbReference type="ARBA" id="ARBA00023242"/>
    </source>
</evidence>
<dbReference type="OrthoDB" id="2143914at2759"/>
<comment type="caution">
    <text evidence="9">The sequence shown here is derived from an EMBL/GenBank/DDBJ whole genome shotgun (WGS) entry which is preliminary data.</text>
</comment>
<evidence type="ECO:0000256" key="3">
    <source>
        <dbReference type="ARBA" id="ARBA00023015"/>
    </source>
</evidence>
<feature type="domain" description="Myb-like" evidence="7">
    <location>
        <begin position="255"/>
        <end position="305"/>
    </location>
</feature>
<comment type="subcellular location">
    <subcellularLocation>
        <location evidence="1">Nucleus</location>
    </subcellularLocation>
</comment>
<keyword evidence="4" id="KW-0238">DNA-binding</keyword>
<feature type="domain" description="Myb-like" evidence="7">
    <location>
        <begin position="203"/>
        <end position="254"/>
    </location>
</feature>
<dbReference type="InterPro" id="IPR001005">
    <property type="entry name" value="SANT/Myb"/>
</dbReference>
<evidence type="ECO:0000259" key="8">
    <source>
        <dbReference type="PROSITE" id="PS51294"/>
    </source>
</evidence>
<dbReference type="SMART" id="SM00717">
    <property type="entry name" value="SANT"/>
    <property type="match status" value="2"/>
</dbReference>
<organism evidence="9 10">
    <name type="scientific">Prunus yedoensis var. nudiflora</name>
    <dbReference type="NCBI Taxonomy" id="2094558"/>
    <lineage>
        <taxon>Eukaryota</taxon>
        <taxon>Viridiplantae</taxon>
        <taxon>Streptophyta</taxon>
        <taxon>Embryophyta</taxon>
        <taxon>Tracheophyta</taxon>
        <taxon>Spermatophyta</taxon>
        <taxon>Magnoliopsida</taxon>
        <taxon>eudicotyledons</taxon>
        <taxon>Gunneridae</taxon>
        <taxon>Pentapetalae</taxon>
        <taxon>rosids</taxon>
        <taxon>fabids</taxon>
        <taxon>Rosales</taxon>
        <taxon>Rosaceae</taxon>
        <taxon>Amygdaloideae</taxon>
        <taxon>Amygdaleae</taxon>
        <taxon>Prunus</taxon>
    </lineage>
</organism>
<keyword evidence="10" id="KW-1185">Reference proteome</keyword>